<evidence type="ECO:0000256" key="1">
    <source>
        <dbReference type="SAM" id="MobiDB-lite"/>
    </source>
</evidence>
<reference evidence="3 4" key="1">
    <citation type="submission" date="2020-06" db="EMBL/GenBank/DDBJ databases">
        <authorList>
            <person name="Li R."/>
            <person name="Bekaert M."/>
        </authorList>
    </citation>
    <scope>NUCLEOTIDE SEQUENCE [LARGE SCALE GENOMIC DNA]</scope>
    <source>
        <strain evidence="4">wild</strain>
    </source>
</reference>
<feature type="domain" description="Integrase catalytic" evidence="2">
    <location>
        <begin position="377"/>
        <end position="550"/>
    </location>
</feature>
<accession>A0A6J8CP07</accession>
<dbReference type="AlphaFoldDB" id="A0A6J8CP07"/>
<dbReference type="InterPro" id="IPR043502">
    <property type="entry name" value="DNA/RNA_pol_sf"/>
</dbReference>
<dbReference type="InterPro" id="IPR001584">
    <property type="entry name" value="Integrase_cat-core"/>
</dbReference>
<evidence type="ECO:0000259" key="2">
    <source>
        <dbReference type="PROSITE" id="PS50994"/>
    </source>
</evidence>
<feature type="region of interest" description="Disordered" evidence="1">
    <location>
        <begin position="216"/>
        <end position="245"/>
    </location>
</feature>
<dbReference type="PANTHER" id="PTHR37984:SF15">
    <property type="entry name" value="INTEGRASE CATALYTIC DOMAIN-CONTAINING PROTEIN"/>
    <property type="match status" value="1"/>
</dbReference>
<dbReference type="OrthoDB" id="422540at2759"/>
<dbReference type="InterPro" id="IPR041588">
    <property type="entry name" value="Integrase_H2C2"/>
</dbReference>
<dbReference type="PANTHER" id="PTHR37984">
    <property type="entry name" value="PROTEIN CBG26694"/>
    <property type="match status" value="1"/>
</dbReference>
<protein>
    <recommendedName>
        <fullName evidence="2">Integrase catalytic domain-containing protein</fullName>
    </recommendedName>
</protein>
<feature type="compositionally biased region" description="Basic residues" evidence="1">
    <location>
        <begin position="226"/>
        <end position="238"/>
    </location>
</feature>
<dbReference type="SUPFAM" id="SSF53098">
    <property type="entry name" value="Ribonuclease H-like"/>
    <property type="match status" value="1"/>
</dbReference>
<dbReference type="InterPro" id="IPR012337">
    <property type="entry name" value="RNaseH-like_sf"/>
</dbReference>
<dbReference type="Pfam" id="PF17921">
    <property type="entry name" value="Integrase_H2C2"/>
    <property type="match status" value="1"/>
</dbReference>
<evidence type="ECO:0000313" key="4">
    <source>
        <dbReference type="Proteomes" id="UP000507470"/>
    </source>
</evidence>
<dbReference type="Proteomes" id="UP000507470">
    <property type="component" value="Unassembled WGS sequence"/>
</dbReference>
<dbReference type="SUPFAM" id="SSF56672">
    <property type="entry name" value="DNA/RNA polymerases"/>
    <property type="match status" value="1"/>
</dbReference>
<dbReference type="InterPro" id="IPR050951">
    <property type="entry name" value="Retrovirus_Pol_polyprotein"/>
</dbReference>
<gene>
    <name evidence="3" type="ORF">MCOR_31128</name>
</gene>
<dbReference type="GO" id="GO:0015074">
    <property type="term" value="P:DNA integration"/>
    <property type="evidence" value="ECO:0007669"/>
    <property type="project" value="InterPro"/>
</dbReference>
<dbReference type="EMBL" id="CACVKT020005631">
    <property type="protein sequence ID" value="CAC5396590.1"/>
    <property type="molecule type" value="Genomic_DNA"/>
</dbReference>
<organism evidence="3 4">
    <name type="scientific">Mytilus coruscus</name>
    <name type="common">Sea mussel</name>
    <dbReference type="NCBI Taxonomy" id="42192"/>
    <lineage>
        <taxon>Eukaryota</taxon>
        <taxon>Metazoa</taxon>
        <taxon>Spiralia</taxon>
        <taxon>Lophotrochozoa</taxon>
        <taxon>Mollusca</taxon>
        <taxon>Bivalvia</taxon>
        <taxon>Autobranchia</taxon>
        <taxon>Pteriomorphia</taxon>
        <taxon>Mytilida</taxon>
        <taxon>Mytiloidea</taxon>
        <taxon>Mytilidae</taxon>
        <taxon>Mytilinae</taxon>
        <taxon>Mytilus</taxon>
    </lineage>
</organism>
<dbReference type="FunFam" id="3.30.420.10:FF:000032">
    <property type="entry name" value="Retrovirus-related Pol polyprotein from transposon 297-like Protein"/>
    <property type="match status" value="1"/>
</dbReference>
<dbReference type="Gene3D" id="1.10.340.70">
    <property type="match status" value="1"/>
</dbReference>
<proteinExistence type="predicted"/>
<evidence type="ECO:0000313" key="3">
    <source>
        <dbReference type="EMBL" id="CAC5396590.1"/>
    </source>
</evidence>
<name>A0A6J8CP07_MYTCO</name>
<dbReference type="PROSITE" id="PS50994">
    <property type="entry name" value="INTEGRASE"/>
    <property type="match status" value="1"/>
</dbReference>
<dbReference type="Pfam" id="PF00665">
    <property type="entry name" value="rve"/>
    <property type="match status" value="1"/>
</dbReference>
<dbReference type="Gene3D" id="3.10.10.10">
    <property type="entry name" value="HIV Type 1 Reverse Transcriptase, subunit A, domain 1"/>
    <property type="match status" value="1"/>
</dbReference>
<dbReference type="Gene3D" id="3.30.420.10">
    <property type="entry name" value="Ribonuclease H-like superfamily/Ribonuclease H"/>
    <property type="match status" value="1"/>
</dbReference>
<sequence length="567" mass="66154">MALFVPVMKIGENIEAEFDNEDVCHIDERKYKTDEILTQYMDKMFLEGKKLLTQEQSDQFKKALMQYKDVFANPDGKPGKTLLGMHSIKLHDETPIKEPPRRVPLFKRQILADEVENLKKKGIIEKSCSPWSAPIVLRIIEAAISGLQWHIAVLYLDDIIVYGKSYKEHLSNLAVLSQMQNGQEKFNENEGANPVFEKNLVENSIETIVNAINDTSTVNANDTPKQRGRRPNVPKRAKQREQPSIDVTPTSVFTMQQEDKDLSEIVTLKLNKAENPTLESFVNKSPCFKLWIQKWELLQIKDKILCYYWEDSEKNKRWRICTPKVLQKYVLWHIHDSPIGHQGITRSCKRAKLCPFYWPKMNQYVKDYVHTCNVCEEKRQPPRSKRHKMKSNIMGARFERIASDIAGPFPLTDRENAYILVIEDYFTKFTELYPIRDMEAETVANVLLKGFIKRYGCPIELHTDQGTQYESKLFHGILLGISKTRTTVGHPRSDGMVERSNRTVKEMLSKYINKHQKDWDLYIDFIVMAYNATPHDSTNITPYKMVFGDEMRMHLESYQELQMKRMK</sequence>
<dbReference type="FunFam" id="1.10.340.70:FF:000001">
    <property type="entry name" value="Retrovirus-related Pol polyprotein from transposon gypsy-like Protein"/>
    <property type="match status" value="1"/>
</dbReference>
<keyword evidence="4" id="KW-1185">Reference proteome</keyword>
<dbReference type="GO" id="GO:0003676">
    <property type="term" value="F:nucleic acid binding"/>
    <property type="evidence" value="ECO:0007669"/>
    <property type="project" value="InterPro"/>
</dbReference>
<dbReference type="InterPro" id="IPR036397">
    <property type="entry name" value="RNaseH_sf"/>
</dbReference>